<dbReference type="GO" id="GO:0050660">
    <property type="term" value="F:flavin adenine dinucleotide binding"/>
    <property type="evidence" value="ECO:0007669"/>
    <property type="project" value="InterPro"/>
</dbReference>
<accession>A0A8X8WWT1</accession>
<comment type="cofactor">
    <cofactor evidence="1 8">
        <name>FAD</name>
        <dbReference type="ChEBI" id="CHEBI:57692"/>
    </cofactor>
</comment>
<dbReference type="InterPro" id="IPR020946">
    <property type="entry name" value="Flavin_mOase-like"/>
</dbReference>
<dbReference type="GO" id="GO:0050661">
    <property type="term" value="F:NADP binding"/>
    <property type="evidence" value="ECO:0007669"/>
    <property type="project" value="InterPro"/>
</dbReference>
<comment type="caution">
    <text evidence="9">The sequence shown here is derived from an EMBL/GenBank/DDBJ whole genome shotgun (WGS) entry which is preliminary data.</text>
</comment>
<evidence type="ECO:0000256" key="5">
    <source>
        <dbReference type="ARBA" id="ARBA00022857"/>
    </source>
</evidence>
<evidence type="ECO:0000256" key="3">
    <source>
        <dbReference type="ARBA" id="ARBA00022630"/>
    </source>
</evidence>
<dbReference type="PRINTS" id="PR00370">
    <property type="entry name" value="FMOXYGENASE"/>
</dbReference>
<evidence type="ECO:0000256" key="7">
    <source>
        <dbReference type="ARBA" id="ARBA00058243"/>
    </source>
</evidence>
<dbReference type="EMBL" id="PNBA02000014">
    <property type="protein sequence ID" value="KAG6401780.1"/>
    <property type="molecule type" value="Genomic_DNA"/>
</dbReference>
<dbReference type="Pfam" id="PF00743">
    <property type="entry name" value="FMO-like"/>
    <property type="match status" value="2"/>
</dbReference>
<keyword evidence="4 8" id="KW-0274">FAD</keyword>
<dbReference type="FunFam" id="3.50.50.60:FF:000147">
    <property type="entry name" value="Flavin-containing monooxygenase"/>
    <property type="match status" value="1"/>
</dbReference>
<evidence type="ECO:0000256" key="8">
    <source>
        <dbReference type="RuleBase" id="RU361177"/>
    </source>
</evidence>
<evidence type="ECO:0000256" key="1">
    <source>
        <dbReference type="ARBA" id="ARBA00001974"/>
    </source>
</evidence>
<protein>
    <recommendedName>
        <fullName evidence="8">Flavin-containing monooxygenase</fullName>
        <ecNumber evidence="8">1.-.-.-</ecNumber>
    </recommendedName>
</protein>
<keyword evidence="10" id="KW-1185">Reference proteome</keyword>
<keyword evidence="8" id="KW-0503">Monooxygenase</keyword>
<dbReference type="SUPFAM" id="SSF51905">
    <property type="entry name" value="FAD/NAD(P)-binding domain"/>
    <property type="match status" value="2"/>
</dbReference>
<dbReference type="PIRSF" id="PIRSF000332">
    <property type="entry name" value="FMO"/>
    <property type="match status" value="1"/>
</dbReference>
<dbReference type="PANTHER" id="PTHR23023">
    <property type="entry name" value="DIMETHYLANILINE MONOOXYGENASE"/>
    <property type="match status" value="1"/>
</dbReference>
<dbReference type="InterPro" id="IPR050346">
    <property type="entry name" value="FMO-like"/>
</dbReference>
<dbReference type="Proteomes" id="UP000298416">
    <property type="component" value="Unassembled WGS sequence"/>
</dbReference>
<evidence type="ECO:0000313" key="9">
    <source>
        <dbReference type="EMBL" id="KAG6401780.1"/>
    </source>
</evidence>
<keyword evidence="6 8" id="KW-0560">Oxidoreductase</keyword>
<evidence type="ECO:0000313" key="10">
    <source>
        <dbReference type="Proteomes" id="UP000298416"/>
    </source>
</evidence>
<proteinExistence type="inferred from homology"/>
<reference evidence="9" key="1">
    <citation type="submission" date="2018-01" db="EMBL/GenBank/DDBJ databases">
        <authorList>
            <person name="Mao J.F."/>
        </authorList>
    </citation>
    <scope>NUCLEOTIDE SEQUENCE</scope>
    <source>
        <strain evidence="9">Huo1</strain>
        <tissue evidence="9">Leaf</tissue>
    </source>
</reference>
<dbReference type="EC" id="1.-.-.-" evidence="8"/>
<dbReference type="InterPro" id="IPR000960">
    <property type="entry name" value="Flavin_mOase"/>
</dbReference>
<evidence type="ECO:0000256" key="4">
    <source>
        <dbReference type="ARBA" id="ARBA00022827"/>
    </source>
</evidence>
<comment type="similarity">
    <text evidence="2 8">Belongs to the FMO family.</text>
</comment>
<name>A0A8X8WWT1_SALSN</name>
<keyword evidence="3 8" id="KW-0285">Flavoprotein</keyword>
<reference evidence="9" key="2">
    <citation type="submission" date="2020-08" db="EMBL/GenBank/DDBJ databases">
        <title>Plant Genome Project.</title>
        <authorList>
            <person name="Zhang R.-G."/>
        </authorList>
    </citation>
    <scope>NUCLEOTIDE SEQUENCE</scope>
    <source>
        <strain evidence="9">Huo1</strain>
        <tissue evidence="9">Leaf</tissue>
    </source>
</reference>
<sequence>MVSDLNLSKNVCVIGAGPAGLVAARELRREGHKVVVIEQKHDVGGQWLYDSKVEEENPLGRTRFLKVHSSVYASLRLISPREIMGFTDFPFRGKKGRDMRRFPGHKELLLYLQDFCDSFGLREHIRFNTRVENVEMLDFPVLDKEHLKWVVKSKAEKEKEVEEVYAAVVVATGHYSHPRLPSIKGMDAWRRKQMHSHIYRVPQPFKNEVVVVVGSSLSGQDISMELVNVAKEIYLSSKSPDISQGLSKVIAKHDNLHLKPQIESLHEDGKVLFRDGSWIIADTIIYCTGSWMTRANEYKWGLCRYSYSFPFLDTKGIVRIEDDRVGPLYEHTFPPSLAPSLSFIGIPRKIIGFPFFESQAIWIAQLLSGKRSLPSWDAMMQSIKEFYDSRKAAGIPKHYTHEIAEFEYCDKYADYTGFPHLEEWRKVLCISAVVNAETNLETYRESYEQDEEMLQVAYTSTHFTQHGPQDST</sequence>
<keyword evidence="5" id="KW-0521">NADP</keyword>
<evidence type="ECO:0000256" key="6">
    <source>
        <dbReference type="ARBA" id="ARBA00023002"/>
    </source>
</evidence>
<dbReference type="GO" id="GO:0004499">
    <property type="term" value="F:N,N-dimethylaniline monooxygenase activity"/>
    <property type="evidence" value="ECO:0007669"/>
    <property type="project" value="InterPro"/>
</dbReference>
<dbReference type="InterPro" id="IPR036188">
    <property type="entry name" value="FAD/NAD-bd_sf"/>
</dbReference>
<dbReference type="AlphaFoldDB" id="A0A8X8WWT1"/>
<evidence type="ECO:0000256" key="2">
    <source>
        <dbReference type="ARBA" id="ARBA00009183"/>
    </source>
</evidence>
<comment type="function">
    <text evidence="7">Catalyzes the conversion of methylthioalkyl glucosinolates of any chain length into methylsulfinylalkyl glucosinolates.</text>
</comment>
<gene>
    <name evidence="9" type="ORF">SASPL_138645</name>
</gene>
<dbReference type="Gene3D" id="3.50.50.60">
    <property type="entry name" value="FAD/NAD(P)-binding domain"/>
    <property type="match status" value="2"/>
</dbReference>
<organism evidence="9">
    <name type="scientific">Salvia splendens</name>
    <name type="common">Scarlet sage</name>
    <dbReference type="NCBI Taxonomy" id="180675"/>
    <lineage>
        <taxon>Eukaryota</taxon>
        <taxon>Viridiplantae</taxon>
        <taxon>Streptophyta</taxon>
        <taxon>Embryophyta</taxon>
        <taxon>Tracheophyta</taxon>
        <taxon>Spermatophyta</taxon>
        <taxon>Magnoliopsida</taxon>
        <taxon>eudicotyledons</taxon>
        <taxon>Gunneridae</taxon>
        <taxon>Pentapetalae</taxon>
        <taxon>asterids</taxon>
        <taxon>lamiids</taxon>
        <taxon>Lamiales</taxon>
        <taxon>Lamiaceae</taxon>
        <taxon>Nepetoideae</taxon>
        <taxon>Mentheae</taxon>
        <taxon>Salviinae</taxon>
        <taxon>Salvia</taxon>
        <taxon>Salvia subgen. Calosphace</taxon>
        <taxon>core Calosphace</taxon>
    </lineage>
</organism>